<feature type="repeat" description="PPR" evidence="5">
    <location>
        <begin position="511"/>
        <end position="545"/>
    </location>
</feature>
<evidence type="ECO:0000256" key="1">
    <source>
        <dbReference type="ARBA" id="ARBA00006192"/>
    </source>
</evidence>
<dbReference type="Pfam" id="PF17177">
    <property type="entry name" value="PPR_long"/>
    <property type="match status" value="1"/>
</dbReference>
<reference evidence="7" key="1">
    <citation type="submission" date="2021-06" db="EMBL/GenBank/DDBJ databases">
        <authorList>
            <consortium name="DOE Joint Genome Institute"/>
            <person name="Mondo S.J."/>
            <person name="Amses K.R."/>
            <person name="Simmons D.R."/>
            <person name="Longcore J.E."/>
            <person name="Seto K."/>
            <person name="Alves G.H."/>
            <person name="Bonds A.E."/>
            <person name="Quandt C.A."/>
            <person name="Davis W.J."/>
            <person name="Chang Y."/>
            <person name="Letcher P.M."/>
            <person name="Powell M.J."/>
            <person name="Kuo A."/>
            <person name="Labutti K."/>
            <person name="Pangilinan J."/>
            <person name="Andreopoulos W."/>
            <person name="Tritt A."/>
            <person name="Riley R."/>
            <person name="Hundley H."/>
            <person name="Johnson J."/>
            <person name="Lipzen A."/>
            <person name="Barry K."/>
            <person name="Berbee M.L."/>
            <person name="Buchler N.E."/>
            <person name="Grigoriev I.V."/>
            <person name="Spatafora J.W."/>
            <person name="Stajich J.E."/>
            <person name="James T.Y."/>
        </authorList>
    </citation>
    <scope>NUCLEOTIDE SEQUENCE</scope>
    <source>
        <strain evidence="7">AG</strain>
    </source>
</reference>
<feature type="repeat" description="PPR" evidence="5">
    <location>
        <begin position="438"/>
        <end position="472"/>
    </location>
</feature>
<dbReference type="SUPFAM" id="SSF81901">
    <property type="entry name" value="HCP-like"/>
    <property type="match status" value="1"/>
</dbReference>
<feature type="repeat" description="PPR" evidence="5">
    <location>
        <begin position="546"/>
        <end position="580"/>
    </location>
</feature>
<organism evidence="7 8">
    <name type="scientific">Umbelopsis ramanniana AG</name>
    <dbReference type="NCBI Taxonomy" id="1314678"/>
    <lineage>
        <taxon>Eukaryota</taxon>
        <taxon>Fungi</taxon>
        <taxon>Fungi incertae sedis</taxon>
        <taxon>Mucoromycota</taxon>
        <taxon>Mucoromycotina</taxon>
        <taxon>Umbelopsidomycetes</taxon>
        <taxon>Umbelopsidales</taxon>
        <taxon>Umbelopsidaceae</taxon>
        <taxon>Umbelopsis</taxon>
    </lineage>
</organism>
<comment type="similarity">
    <text evidence="1">Belongs to the CCM1 family.</text>
</comment>
<dbReference type="AlphaFoldDB" id="A0AAD5EIT6"/>
<comment type="function">
    <text evidence="3">Regulates mitochondrial small subunit maturation by controlling 15S rRNA 5'-end processing. Localizes to the 5' precursor of the 15S rRNA in a position that is subsequently occupied by mS47 in the mature yeast mtSSU. Uses structure and sequence-specific RNA recognition, binding to a single-stranded region of the precursor and specifically recognizing bases -6 to -1. The exchange of Ccm1 for mS47 is coupled to the irreversible removal of precursor rRNA that is accompanied by conformational changes of the mitoribosomal proteins uS5m and mS26. These conformational changes signal completion of 5'-end rRNA processing through protection of the mature 5'-end of the 15S rRNA and stabilization of mS47. The removal of the 5' precursor together with the dissociation of Ccm1 may be catalyzed by the 5'-3' exoribonuclease Pet127. Involved in the specific removal of group I introns in mitochondrial encoded transcripts.</text>
</comment>
<comment type="caution">
    <text evidence="7">The sequence shown here is derived from an EMBL/GenBank/DDBJ whole genome shotgun (WGS) entry which is preliminary data.</text>
</comment>
<dbReference type="NCBIfam" id="TIGR00756">
    <property type="entry name" value="PPR"/>
    <property type="match status" value="4"/>
</dbReference>
<keyword evidence="8" id="KW-1185">Reference proteome</keyword>
<evidence type="ECO:0000256" key="2">
    <source>
        <dbReference type="ARBA" id="ARBA00022737"/>
    </source>
</evidence>
<name>A0AAD5EIT6_UMBRA</name>
<dbReference type="RefSeq" id="XP_051448665.1">
    <property type="nucleotide sequence ID" value="XM_051585862.1"/>
</dbReference>
<evidence type="ECO:0000259" key="6">
    <source>
        <dbReference type="Pfam" id="PF17177"/>
    </source>
</evidence>
<gene>
    <name evidence="7" type="ORF">K450DRAFT_222198</name>
</gene>
<proteinExistence type="inferred from homology"/>
<dbReference type="PROSITE" id="PS51375">
    <property type="entry name" value="PPR"/>
    <property type="match status" value="3"/>
</dbReference>
<dbReference type="InterPro" id="IPR002885">
    <property type="entry name" value="PPR_rpt"/>
</dbReference>
<evidence type="ECO:0000313" key="8">
    <source>
        <dbReference type="Proteomes" id="UP001206595"/>
    </source>
</evidence>
<comment type="subunit">
    <text evidence="4">Binds to mitochondrial small subunit 15S rRNA.</text>
</comment>
<evidence type="ECO:0000256" key="3">
    <source>
        <dbReference type="ARBA" id="ARBA00044493"/>
    </source>
</evidence>
<accession>A0AAD5EIT6</accession>
<dbReference type="Proteomes" id="UP001206595">
    <property type="component" value="Unassembled WGS sequence"/>
</dbReference>
<dbReference type="PANTHER" id="PTHR47447:SF23">
    <property type="entry name" value="PENTACOTRIPEPTIDE-REPEAT REGION OF PRORP DOMAIN-CONTAINING PROTEIN"/>
    <property type="match status" value="1"/>
</dbReference>
<dbReference type="InterPro" id="IPR011990">
    <property type="entry name" value="TPR-like_helical_dom_sf"/>
</dbReference>
<reference evidence="7" key="2">
    <citation type="journal article" date="2022" name="Proc. Natl. Acad. Sci. U.S.A.">
        <title>Diploid-dominant life cycles characterize the early evolution of Fungi.</title>
        <authorList>
            <person name="Amses K.R."/>
            <person name="Simmons D.R."/>
            <person name="Longcore J.E."/>
            <person name="Mondo S.J."/>
            <person name="Seto K."/>
            <person name="Jeronimo G.H."/>
            <person name="Bonds A.E."/>
            <person name="Quandt C.A."/>
            <person name="Davis W.J."/>
            <person name="Chang Y."/>
            <person name="Federici B.A."/>
            <person name="Kuo A."/>
            <person name="LaButti K."/>
            <person name="Pangilinan J."/>
            <person name="Andreopoulos W."/>
            <person name="Tritt A."/>
            <person name="Riley R."/>
            <person name="Hundley H."/>
            <person name="Johnson J."/>
            <person name="Lipzen A."/>
            <person name="Barry K."/>
            <person name="Lang B.F."/>
            <person name="Cuomo C.A."/>
            <person name="Buchler N.E."/>
            <person name="Grigoriev I.V."/>
            <person name="Spatafora J.W."/>
            <person name="Stajich J.E."/>
            <person name="James T.Y."/>
        </authorList>
    </citation>
    <scope>NUCLEOTIDE SEQUENCE</scope>
    <source>
        <strain evidence="7">AG</strain>
    </source>
</reference>
<dbReference type="InterPro" id="IPR033443">
    <property type="entry name" value="PROP1-like_PPR_dom"/>
</dbReference>
<evidence type="ECO:0000313" key="7">
    <source>
        <dbReference type="EMBL" id="KAI8583661.1"/>
    </source>
</evidence>
<evidence type="ECO:0000256" key="5">
    <source>
        <dbReference type="PROSITE-ProRule" id="PRU00708"/>
    </source>
</evidence>
<dbReference type="Pfam" id="PF13041">
    <property type="entry name" value="PPR_2"/>
    <property type="match status" value="1"/>
</dbReference>
<dbReference type="PANTHER" id="PTHR47447">
    <property type="entry name" value="OS03G0856100 PROTEIN"/>
    <property type="match status" value="1"/>
</dbReference>
<sequence length="646" mass="73544">MPRSCHFGVPLSMIRSMALPRRTPQRPNCWKTHLIRTLTLAADRSWTSTVPAITHSPHGDFFKRAIAQRRVFAHAQVLGRLRFSRHLSYNSHLVFNLASSLELSHLVQALKLRQCERAWSIYRSLRKSSRNPAIPTEVVGDLYALLRYARQLTVMEPAALKKDQQIESILNDVEVSGVGKEDFLAFVNDIPISDYKMLHRAIRAKEPEAAITIFRQMVTMGDAKKLTRSWIYQLLHLFSQGQESELCSEVIEYVTKNQLSNMSEDDFKVSTDIYSQFKSNNGAEATKRLYSLMETGEVAGKLEHLMWVAYHWKQYHLLEDLFQAMKVDGTIPRCESYVFLMRHYQKSKQHTKALETFQELMSSDIKPSIEAFNVLLQVFSDQRATDQISIMIQAMIDRGYPPDAASFSEAMKANAQAGNLHACIEYYHMMRDLNIQPNIYSYNILINAFSEARNTPEVIHWFQAMLADGILPNHVTITTLIKAFASDDPEATVRNSIRIFEQAVATGIKPDVVLYTTLIKMYADTANMQAALSIHSDMLAVGINPNVYTYTSLIEACVNTSQMDVAQKIFHLMKETENKQPNAFTYCVMLQAFMKVQDVDKIKELYEEAIDQVQSGAIEGDHVLIDCLSQAKVYLSEETAMTIEVA</sequence>
<dbReference type="EMBL" id="MU620895">
    <property type="protein sequence ID" value="KAI8583661.1"/>
    <property type="molecule type" value="Genomic_DNA"/>
</dbReference>
<dbReference type="Pfam" id="PF01535">
    <property type="entry name" value="PPR"/>
    <property type="match status" value="1"/>
</dbReference>
<protein>
    <recommendedName>
        <fullName evidence="6">PROP1-like PPR domain-containing protein</fullName>
    </recommendedName>
</protein>
<dbReference type="Gene3D" id="1.25.40.10">
    <property type="entry name" value="Tetratricopeptide repeat domain"/>
    <property type="match status" value="2"/>
</dbReference>
<feature type="domain" description="PROP1-like PPR" evidence="6">
    <location>
        <begin position="341"/>
        <end position="484"/>
    </location>
</feature>
<keyword evidence="2" id="KW-0677">Repeat</keyword>
<dbReference type="GeneID" id="75911210"/>
<evidence type="ECO:0000256" key="4">
    <source>
        <dbReference type="ARBA" id="ARBA00044511"/>
    </source>
</evidence>